<protein>
    <recommendedName>
        <fullName evidence="3">Transcription factor domain-containing protein</fullName>
    </recommendedName>
</protein>
<dbReference type="Proteomes" id="UP000191285">
    <property type="component" value="Unassembled WGS sequence"/>
</dbReference>
<dbReference type="AlphaFoldDB" id="A0A1V6T5Y7"/>
<evidence type="ECO:0000313" key="1">
    <source>
        <dbReference type="EMBL" id="OQE21747.1"/>
    </source>
</evidence>
<comment type="caution">
    <text evidence="1">The sequence shown here is derived from an EMBL/GenBank/DDBJ whole genome shotgun (WGS) entry which is preliminary data.</text>
</comment>
<dbReference type="STRING" id="303698.A0A1V6T5Y7"/>
<gene>
    <name evidence="1" type="ORF">PENSTE_c011G03372</name>
</gene>
<dbReference type="EMBL" id="MLKD01000011">
    <property type="protein sequence ID" value="OQE21747.1"/>
    <property type="molecule type" value="Genomic_DNA"/>
</dbReference>
<evidence type="ECO:0000313" key="2">
    <source>
        <dbReference type="Proteomes" id="UP000191285"/>
    </source>
</evidence>
<keyword evidence="2" id="KW-1185">Reference proteome</keyword>
<name>A0A1V6T5Y7_9EURO</name>
<evidence type="ECO:0008006" key="3">
    <source>
        <dbReference type="Google" id="ProtNLM"/>
    </source>
</evidence>
<organism evidence="1 2">
    <name type="scientific">Penicillium steckii</name>
    <dbReference type="NCBI Taxonomy" id="303698"/>
    <lineage>
        <taxon>Eukaryota</taxon>
        <taxon>Fungi</taxon>
        <taxon>Dikarya</taxon>
        <taxon>Ascomycota</taxon>
        <taxon>Pezizomycotina</taxon>
        <taxon>Eurotiomycetes</taxon>
        <taxon>Eurotiomycetidae</taxon>
        <taxon>Eurotiales</taxon>
        <taxon>Aspergillaceae</taxon>
        <taxon>Penicillium</taxon>
    </lineage>
</organism>
<dbReference type="OrthoDB" id="5418899at2759"/>
<accession>A0A1V6T5Y7</accession>
<sequence>MGLPLDESGHLAYECIRDSDQETKSLQALVRLLSKLITLSRKRNKSMTEWNSLELEITEWYNVLPPAFRSSITQPLPTPIDEIENPSEIWFASDTCAIVVSFYHMARILLHLNRPKISNSRSNKKRRDKINANDSVQWDLSYHSRQIMSIAH</sequence>
<reference evidence="2" key="1">
    <citation type="journal article" date="2017" name="Nat. Microbiol.">
        <title>Global analysis of biosynthetic gene clusters reveals vast potential of secondary metabolite production in Penicillium species.</title>
        <authorList>
            <person name="Nielsen J.C."/>
            <person name="Grijseels S."/>
            <person name="Prigent S."/>
            <person name="Ji B."/>
            <person name="Dainat J."/>
            <person name="Nielsen K.F."/>
            <person name="Frisvad J.C."/>
            <person name="Workman M."/>
            <person name="Nielsen J."/>
        </authorList>
    </citation>
    <scope>NUCLEOTIDE SEQUENCE [LARGE SCALE GENOMIC DNA]</scope>
    <source>
        <strain evidence="2">IBT 24891</strain>
    </source>
</reference>
<proteinExistence type="predicted"/>